<reference evidence="3" key="2">
    <citation type="submission" date="2023-07" db="EMBL/GenBank/DDBJ databases">
        <authorList>
            <person name="Jung D.-H."/>
        </authorList>
    </citation>
    <scope>NUCLEOTIDE SEQUENCE [LARGE SCALE GENOMIC DNA]</scope>
    <source>
        <strain evidence="3">JA-25</strain>
    </source>
</reference>
<protein>
    <submittedName>
        <fullName evidence="2">Uncharacterized protein</fullName>
    </submittedName>
</protein>
<gene>
    <name evidence="2" type="ORF">F7231_04415</name>
</gene>
<dbReference type="Proteomes" id="UP000606008">
    <property type="component" value="Unassembled WGS sequence"/>
</dbReference>
<reference evidence="3" key="1">
    <citation type="submission" date="2019-09" db="EMBL/GenBank/DDBJ databases">
        <authorList>
            <person name="Jung D.-H."/>
        </authorList>
    </citation>
    <scope>NUCLEOTIDE SEQUENCE [LARGE SCALE GENOMIC DNA]</scope>
    <source>
        <strain evidence="3">JA-25</strain>
    </source>
</reference>
<comment type="caution">
    <text evidence="2">The sequence shown here is derived from an EMBL/GenBank/DDBJ whole genome shotgun (WGS) entry which is preliminary data.</text>
</comment>
<sequence length="305" mass="33440">MKTTTQEERYTKALFELVGTLKEAKQVPIDVVAFTNSYKVNAGFFDALRDLECIEKNLLADGDQFTRTAKLLTITPIEVLQQEKRAKNKKPGIQFFTPKDEQPATKEVAPEPIKSVPESSKPIPKPIKVTEQTFGEEMAEMDADGTLAKELAKPMPVASDQAIDSPNPFANLFAKQPETAKEVQSECKGDCGHVACTEFGCVDKIADAWKEPAMPTFANDEDAVSYCVDLLTGHYGEDLMVGISIASEVKRQIQVRALDLSDHVAAQAAEWVKEADDYKAKADEAHSKAVALLNKAQEYQAAAKA</sequence>
<keyword evidence="3" id="KW-1185">Reference proteome</keyword>
<evidence type="ECO:0000256" key="1">
    <source>
        <dbReference type="SAM" id="MobiDB-lite"/>
    </source>
</evidence>
<proteinExistence type="predicted"/>
<dbReference type="EMBL" id="WAEL01000001">
    <property type="protein sequence ID" value="NID09404.1"/>
    <property type="molecule type" value="Genomic_DNA"/>
</dbReference>
<accession>A0ABX0QH28</accession>
<evidence type="ECO:0000313" key="3">
    <source>
        <dbReference type="Proteomes" id="UP000606008"/>
    </source>
</evidence>
<feature type="region of interest" description="Disordered" evidence="1">
    <location>
        <begin position="93"/>
        <end position="125"/>
    </location>
</feature>
<feature type="compositionally biased region" description="Low complexity" evidence="1">
    <location>
        <begin position="110"/>
        <end position="125"/>
    </location>
</feature>
<evidence type="ECO:0000313" key="2">
    <source>
        <dbReference type="EMBL" id="NID09404.1"/>
    </source>
</evidence>
<name>A0ABX0QH28_9BACT</name>
<dbReference type="RefSeq" id="WP_166691035.1">
    <property type="nucleotide sequence ID" value="NZ_WAEL01000001.1"/>
</dbReference>
<organism evidence="2 3">
    <name type="scientific">Fibrivirga algicola</name>
    <dbReference type="NCBI Taxonomy" id="2950420"/>
    <lineage>
        <taxon>Bacteria</taxon>
        <taxon>Pseudomonadati</taxon>
        <taxon>Bacteroidota</taxon>
        <taxon>Cytophagia</taxon>
        <taxon>Cytophagales</taxon>
        <taxon>Spirosomataceae</taxon>
        <taxon>Fibrivirga</taxon>
    </lineage>
</organism>